<evidence type="ECO:0000256" key="1">
    <source>
        <dbReference type="ARBA" id="ARBA00007734"/>
    </source>
</evidence>
<feature type="region of interest" description="Disordered" evidence="3">
    <location>
        <begin position="174"/>
        <end position="230"/>
    </location>
</feature>
<organism evidence="6 7">
    <name type="scientific">Salinarimonas soli</name>
    <dbReference type="NCBI Taxonomy" id="1638099"/>
    <lineage>
        <taxon>Bacteria</taxon>
        <taxon>Pseudomonadati</taxon>
        <taxon>Pseudomonadota</taxon>
        <taxon>Alphaproteobacteria</taxon>
        <taxon>Hyphomicrobiales</taxon>
        <taxon>Salinarimonadaceae</taxon>
        <taxon>Salinarimonas</taxon>
    </lineage>
</organism>
<dbReference type="Gene3D" id="1.10.530.10">
    <property type="match status" value="1"/>
</dbReference>
<reference evidence="6 7" key="1">
    <citation type="submission" date="2019-09" db="EMBL/GenBank/DDBJ databases">
        <title>Salinarimonas rosea gen. nov., sp. nov., a new member of the a-2 subgroup of the Proteobacteria.</title>
        <authorList>
            <person name="Liu J."/>
        </authorList>
    </citation>
    <scope>NUCLEOTIDE SEQUENCE [LARGE SCALE GENOMIC DNA]</scope>
    <source>
        <strain evidence="6 7">BN140002</strain>
    </source>
</reference>
<dbReference type="PANTHER" id="PTHR37423">
    <property type="entry name" value="SOLUBLE LYTIC MUREIN TRANSGLYCOSYLASE-RELATED"/>
    <property type="match status" value="1"/>
</dbReference>
<dbReference type="PANTHER" id="PTHR37423:SF2">
    <property type="entry name" value="MEMBRANE-BOUND LYTIC MUREIN TRANSGLYCOSYLASE C"/>
    <property type="match status" value="1"/>
</dbReference>
<proteinExistence type="inferred from homology"/>
<evidence type="ECO:0000256" key="4">
    <source>
        <dbReference type="SAM" id="SignalP"/>
    </source>
</evidence>
<keyword evidence="4" id="KW-0732">Signal</keyword>
<evidence type="ECO:0000313" key="6">
    <source>
        <dbReference type="EMBL" id="KAA2244320.1"/>
    </source>
</evidence>
<reference evidence="6 7" key="2">
    <citation type="submission" date="2019-09" db="EMBL/GenBank/DDBJ databases">
        <authorList>
            <person name="Jin C."/>
        </authorList>
    </citation>
    <scope>NUCLEOTIDE SEQUENCE [LARGE SCALE GENOMIC DNA]</scope>
    <source>
        <strain evidence="6 7">BN140002</strain>
    </source>
</reference>
<dbReference type="Proteomes" id="UP000323142">
    <property type="component" value="Unassembled WGS sequence"/>
</dbReference>
<dbReference type="InterPro" id="IPR023346">
    <property type="entry name" value="Lysozyme-like_dom_sf"/>
</dbReference>
<feature type="chain" id="PRO_5022892212" evidence="4">
    <location>
        <begin position="21"/>
        <end position="230"/>
    </location>
</feature>
<evidence type="ECO:0000256" key="3">
    <source>
        <dbReference type="SAM" id="MobiDB-lite"/>
    </source>
</evidence>
<sequence>MFSRLTLVAALVCSALPAAANDRATIDALVAQHATTHGVPKSLVHRVIRRESGYNPRASSRGHLGLMQIRHDTARGMGYRGSAAGLLDAGTNLAYGVPYLANAYNVAGGNPDRAVSLYSRGYYYEAKRRGLLGQLRTGAQASTAPMTAVAAPSPQEPPSLLSVLFGAAPAQAAEPAQESVAGSETLADDKPKGRYRRVRQAPSRQQSVTVVQRRPGRPPARAVAAEVPAR</sequence>
<gene>
    <name evidence="6" type="ORF">F0L46_00020</name>
</gene>
<dbReference type="SUPFAM" id="SSF53955">
    <property type="entry name" value="Lysozyme-like"/>
    <property type="match status" value="1"/>
</dbReference>
<dbReference type="Pfam" id="PF01464">
    <property type="entry name" value="SLT"/>
    <property type="match status" value="1"/>
</dbReference>
<dbReference type="AlphaFoldDB" id="A0A5B2W0R8"/>
<feature type="signal peptide" evidence="4">
    <location>
        <begin position="1"/>
        <end position="20"/>
    </location>
</feature>
<evidence type="ECO:0000313" key="7">
    <source>
        <dbReference type="Proteomes" id="UP000323142"/>
    </source>
</evidence>
<evidence type="ECO:0000259" key="5">
    <source>
        <dbReference type="Pfam" id="PF01464"/>
    </source>
</evidence>
<dbReference type="OrthoDB" id="9788661at2"/>
<keyword evidence="7" id="KW-1185">Reference proteome</keyword>
<accession>A0A5B2W0R8</accession>
<feature type="domain" description="Transglycosylase SLT" evidence="5">
    <location>
        <begin position="30"/>
        <end position="121"/>
    </location>
</feature>
<feature type="compositionally biased region" description="Low complexity" evidence="3">
    <location>
        <begin position="219"/>
        <end position="230"/>
    </location>
</feature>
<protein>
    <submittedName>
        <fullName evidence="6">Lytic transglycosylase domain-containing protein</fullName>
    </submittedName>
</protein>
<dbReference type="InterPro" id="IPR008258">
    <property type="entry name" value="Transglycosylase_SLT_dom_1"/>
</dbReference>
<evidence type="ECO:0000256" key="2">
    <source>
        <dbReference type="ARBA" id="ARBA00009387"/>
    </source>
</evidence>
<dbReference type="RefSeq" id="WP_149814976.1">
    <property type="nucleotide sequence ID" value="NZ_VUOA01000001.1"/>
</dbReference>
<comment type="similarity">
    <text evidence="1">Belongs to the transglycosylase Slt family.</text>
</comment>
<comment type="caution">
    <text evidence="6">The sequence shown here is derived from an EMBL/GenBank/DDBJ whole genome shotgun (WGS) entry which is preliminary data.</text>
</comment>
<name>A0A5B2W0R8_9HYPH</name>
<comment type="similarity">
    <text evidence="2">Belongs to the virb1 family.</text>
</comment>
<dbReference type="EMBL" id="VUOA01000001">
    <property type="protein sequence ID" value="KAA2244320.1"/>
    <property type="molecule type" value="Genomic_DNA"/>
</dbReference>